<dbReference type="SMART" id="SM00342">
    <property type="entry name" value="HTH_ARAC"/>
    <property type="match status" value="1"/>
</dbReference>
<evidence type="ECO:0000256" key="7">
    <source>
        <dbReference type="ARBA" id="ARBA00023163"/>
    </source>
</evidence>
<keyword evidence="7" id="KW-0804">Transcription</keyword>
<dbReference type="InterPro" id="IPR011006">
    <property type="entry name" value="CheY-like_superfamily"/>
</dbReference>
<dbReference type="InterPro" id="IPR051552">
    <property type="entry name" value="HptR"/>
</dbReference>
<dbReference type="InterPro" id="IPR018060">
    <property type="entry name" value="HTH_AraC"/>
</dbReference>
<dbReference type="GO" id="GO:0000160">
    <property type="term" value="P:phosphorelay signal transduction system"/>
    <property type="evidence" value="ECO:0007669"/>
    <property type="project" value="UniProtKB-KW"/>
</dbReference>
<dbReference type="PROSITE" id="PS00041">
    <property type="entry name" value="HTH_ARAC_FAMILY_1"/>
    <property type="match status" value="1"/>
</dbReference>
<sequence length="512" mass="60216">MNRVVLVDDEQFVRKGIRALVNWEKIKYQVVGEASNGEDALEMILKQKPDVVLTDIRMPIYDGLKLINFVKQKSTHVPKFVIVSGYNDFKYAQRAVRMGVTDFILKPIDKKELENTFLSLTEVIEQERMKEQLNKRFLNTSLFQRIVMEREEPKPKEITLLVGDSQTNICYVIVDIRDYLNWELIEQDLIKAITSFIGDEQIFIHPIERGEFGVVFREQHLPNHFNGLSPFLLRFKKHIEKEINKKIFLFAGELNKGFEGLRASYQSARIASDRRYSQLHDDPLVFQKRFEEEEGQLKYQYIDQILEKIEENNIDMIHQLVDEWVRDVVTISASMESVKMFIFHLEKELKGAIRRVTDEGDEETRLGSLTAVCEEKKTLAELKDAMKIYVISAGKLLCQLNKEKHSGDIYKVKNYIDKHYKENLTLKKIANEFYMNPVYLGQLFKKNHGTYFKDYLLNVRMEKAKQLLRQTDLRIYEVADQIGFSSPDYFVVQFEKKEGMTPSNYRQRILNI</sequence>
<keyword evidence="6" id="KW-0238">DNA-binding</keyword>
<dbReference type="InterPro" id="IPR001789">
    <property type="entry name" value="Sig_transdc_resp-reg_receiver"/>
</dbReference>
<dbReference type="InterPro" id="IPR009057">
    <property type="entry name" value="Homeodomain-like_sf"/>
</dbReference>
<proteinExistence type="predicted"/>
<dbReference type="SUPFAM" id="SSF46689">
    <property type="entry name" value="Homeodomain-like"/>
    <property type="match status" value="2"/>
</dbReference>
<keyword evidence="2" id="KW-0963">Cytoplasm</keyword>
<dbReference type="Gene3D" id="1.10.10.60">
    <property type="entry name" value="Homeodomain-like"/>
    <property type="match status" value="2"/>
</dbReference>
<evidence type="ECO:0000259" key="10">
    <source>
        <dbReference type="PROSITE" id="PS50110"/>
    </source>
</evidence>
<evidence type="ECO:0000256" key="6">
    <source>
        <dbReference type="ARBA" id="ARBA00023125"/>
    </source>
</evidence>
<dbReference type="CDD" id="cd17536">
    <property type="entry name" value="REC_YesN-like"/>
    <property type="match status" value="1"/>
</dbReference>
<dbReference type="InterPro" id="IPR020449">
    <property type="entry name" value="Tscrpt_reg_AraC-type_HTH"/>
</dbReference>
<organism evidence="11 12">
    <name type="scientific">Natronobacillus azotifigens</name>
    <dbReference type="NCBI Taxonomy" id="472978"/>
    <lineage>
        <taxon>Bacteria</taxon>
        <taxon>Bacillati</taxon>
        <taxon>Bacillota</taxon>
        <taxon>Bacilli</taxon>
        <taxon>Bacillales</taxon>
        <taxon>Bacillaceae</taxon>
        <taxon>Natronobacillus</taxon>
    </lineage>
</organism>
<feature type="modified residue" description="4-aspartylphosphate" evidence="8">
    <location>
        <position position="55"/>
    </location>
</feature>
<evidence type="ECO:0000313" key="11">
    <source>
        <dbReference type="EMBL" id="MCZ0704288.1"/>
    </source>
</evidence>
<keyword evidence="12" id="KW-1185">Reference proteome</keyword>
<dbReference type="PROSITE" id="PS50110">
    <property type="entry name" value="RESPONSE_REGULATORY"/>
    <property type="match status" value="1"/>
</dbReference>
<dbReference type="PANTHER" id="PTHR42713">
    <property type="entry name" value="HISTIDINE KINASE-RELATED"/>
    <property type="match status" value="1"/>
</dbReference>
<evidence type="ECO:0000256" key="5">
    <source>
        <dbReference type="ARBA" id="ARBA00023015"/>
    </source>
</evidence>
<dbReference type="RefSeq" id="WP_268781057.1">
    <property type="nucleotide sequence ID" value="NZ_JAPRAT010000032.1"/>
</dbReference>
<evidence type="ECO:0000256" key="8">
    <source>
        <dbReference type="PROSITE-ProRule" id="PRU00169"/>
    </source>
</evidence>
<dbReference type="GO" id="GO:0043565">
    <property type="term" value="F:sequence-specific DNA binding"/>
    <property type="evidence" value="ECO:0007669"/>
    <property type="project" value="InterPro"/>
</dbReference>
<dbReference type="Proteomes" id="UP001084197">
    <property type="component" value="Unassembled WGS sequence"/>
</dbReference>
<dbReference type="PRINTS" id="PR00032">
    <property type="entry name" value="HTHARAC"/>
</dbReference>
<keyword evidence="3 8" id="KW-0597">Phosphoprotein</keyword>
<comment type="subcellular location">
    <subcellularLocation>
        <location evidence="1">Cytoplasm</location>
    </subcellularLocation>
</comment>
<dbReference type="GO" id="GO:0003700">
    <property type="term" value="F:DNA-binding transcription factor activity"/>
    <property type="evidence" value="ECO:0007669"/>
    <property type="project" value="InterPro"/>
</dbReference>
<evidence type="ECO:0000259" key="9">
    <source>
        <dbReference type="PROSITE" id="PS01124"/>
    </source>
</evidence>
<reference evidence="11" key="1">
    <citation type="submission" date="2022-11" db="EMBL/GenBank/DDBJ databases">
        <title>WGS of Natronobacillus azotifigens 24KS-1, an anaerobic diazotrophic haloalkaliphile from soda-rich habitats.</title>
        <authorList>
            <person name="Sorokin D.Y."/>
            <person name="Merkel A.Y."/>
        </authorList>
    </citation>
    <scope>NUCLEOTIDE SEQUENCE</scope>
    <source>
        <strain evidence="11">24KS-1</strain>
    </source>
</reference>
<comment type="caution">
    <text evidence="11">The sequence shown here is derived from an EMBL/GenBank/DDBJ whole genome shotgun (WGS) entry which is preliminary data.</text>
</comment>
<dbReference type="SUPFAM" id="SSF52172">
    <property type="entry name" value="CheY-like"/>
    <property type="match status" value="1"/>
</dbReference>
<dbReference type="Pfam" id="PF12833">
    <property type="entry name" value="HTH_18"/>
    <property type="match status" value="1"/>
</dbReference>
<dbReference type="AlphaFoldDB" id="A0A9J6RF79"/>
<dbReference type="PROSITE" id="PS01124">
    <property type="entry name" value="HTH_ARAC_FAMILY_2"/>
    <property type="match status" value="1"/>
</dbReference>
<keyword evidence="4" id="KW-0902">Two-component regulatory system</keyword>
<feature type="domain" description="HTH araC/xylS-type" evidence="9">
    <location>
        <begin position="410"/>
        <end position="508"/>
    </location>
</feature>
<dbReference type="SMART" id="SM00448">
    <property type="entry name" value="REC"/>
    <property type="match status" value="1"/>
</dbReference>
<protein>
    <submittedName>
        <fullName evidence="11">Response regulator</fullName>
    </submittedName>
</protein>
<name>A0A9J6RF79_9BACI</name>
<dbReference type="PANTHER" id="PTHR42713:SF3">
    <property type="entry name" value="TRANSCRIPTIONAL REGULATORY PROTEIN HPTR"/>
    <property type="match status" value="1"/>
</dbReference>
<evidence type="ECO:0000256" key="1">
    <source>
        <dbReference type="ARBA" id="ARBA00004496"/>
    </source>
</evidence>
<evidence type="ECO:0000256" key="3">
    <source>
        <dbReference type="ARBA" id="ARBA00022553"/>
    </source>
</evidence>
<evidence type="ECO:0000313" key="12">
    <source>
        <dbReference type="Proteomes" id="UP001084197"/>
    </source>
</evidence>
<dbReference type="EMBL" id="JAPRAT010000032">
    <property type="protein sequence ID" value="MCZ0704288.1"/>
    <property type="molecule type" value="Genomic_DNA"/>
</dbReference>
<evidence type="ECO:0000256" key="2">
    <source>
        <dbReference type="ARBA" id="ARBA00022490"/>
    </source>
</evidence>
<dbReference type="InterPro" id="IPR018062">
    <property type="entry name" value="HTH_AraC-typ_CS"/>
</dbReference>
<dbReference type="GO" id="GO:0005737">
    <property type="term" value="C:cytoplasm"/>
    <property type="evidence" value="ECO:0007669"/>
    <property type="project" value="UniProtKB-SubCell"/>
</dbReference>
<gene>
    <name evidence="11" type="ORF">OWO01_13845</name>
</gene>
<evidence type="ECO:0000256" key="4">
    <source>
        <dbReference type="ARBA" id="ARBA00023012"/>
    </source>
</evidence>
<dbReference type="Gene3D" id="3.40.50.2300">
    <property type="match status" value="1"/>
</dbReference>
<feature type="domain" description="Response regulatory" evidence="10">
    <location>
        <begin position="3"/>
        <end position="121"/>
    </location>
</feature>
<accession>A0A9J6RF79</accession>
<keyword evidence="5" id="KW-0805">Transcription regulation</keyword>
<dbReference type="Pfam" id="PF00072">
    <property type="entry name" value="Response_reg"/>
    <property type="match status" value="1"/>
</dbReference>